<evidence type="ECO:0000313" key="10">
    <source>
        <dbReference type="Proteomes" id="UP000032431"/>
    </source>
</evidence>
<dbReference type="PANTHER" id="PTHR43375:SF1">
    <property type="entry name" value="OROTIDINE 5'-PHOSPHATE DECARBOXYLASE"/>
    <property type="match status" value="1"/>
</dbReference>
<dbReference type="InterPro" id="IPR011995">
    <property type="entry name" value="OMPdecase_type-2"/>
</dbReference>
<evidence type="ECO:0000256" key="7">
    <source>
        <dbReference type="HAMAP-Rule" id="MF_01215"/>
    </source>
</evidence>
<dbReference type="Gene3D" id="3.20.20.70">
    <property type="entry name" value="Aldolase class I"/>
    <property type="match status" value="1"/>
</dbReference>
<dbReference type="Pfam" id="PF00215">
    <property type="entry name" value="OMPdecase"/>
    <property type="match status" value="1"/>
</dbReference>
<accession>A0A078KNL2</accession>
<dbReference type="AlphaFoldDB" id="A0A078KNL2"/>
<dbReference type="SUPFAM" id="SSF51366">
    <property type="entry name" value="Ribulose-phoshate binding barrel"/>
    <property type="match status" value="1"/>
</dbReference>
<keyword evidence="3 7" id="KW-0210">Decarboxylase</keyword>
<dbReference type="PROSITE" id="PS00156">
    <property type="entry name" value="OMPDECASE"/>
    <property type="match status" value="1"/>
</dbReference>
<sequence>MSFDLLITKIKELRNPTVAGLDPDFDKIPEFLKSEAVAEYGESLEAAAEALYKFNTGLIDALCDIVPAVKIQCAYYEKYGWQGMRTLSRTIKYAKSKGMFVITDGKRNDIGSTMEAYAAAHLGTVNINASETEPFGADALTVNGYLGKDGIAPLIKICRENDKGIFVLVKTSNPSSGELQDKKLESGMTVYEYMGELCEKWGEELPGKFGYNGVGAVVGATYPEQLSELRRKLPHTFFLVPGYGAQGGGAKDVAGAFDKDGLGAVINASRSIMYAYKKQVCAEEDYALAARREAIRMRDDILANI</sequence>
<feature type="active site" description="Proton donor" evidence="7">
    <location>
        <position position="106"/>
    </location>
</feature>
<name>A0A078KNL2_9FIRM</name>
<dbReference type="GO" id="GO:0004590">
    <property type="term" value="F:orotidine-5'-phosphate decarboxylase activity"/>
    <property type="evidence" value="ECO:0007669"/>
    <property type="project" value="UniProtKB-UniRule"/>
</dbReference>
<dbReference type="NCBIfam" id="TIGR02127">
    <property type="entry name" value="pyrF_sub2"/>
    <property type="match status" value="1"/>
</dbReference>
<dbReference type="Proteomes" id="UP000032431">
    <property type="component" value="Chromosome I"/>
</dbReference>
<reference evidence="10" key="1">
    <citation type="submission" date="2014-07" db="EMBL/GenBank/DDBJ databases">
        <authorList>
            <person name="Wibberg D."/>
        </authorList>
    </citation>
    <scope>NUCLEOTIDE SEQUENCE [LARGE SCALE GENOMIC DNA]</scope>
    <source>
        <strain evidence="10">DG5</strain>
    </source>
</reference>
<dbReference type="GO" id="GO:0044205">
    <property type="term" value="P:'de novo' UMP biosynthetic process"/>
    <property type="evidence" value="ECO:0007669"/>
    <property type="project" value="UniProtKB-UniRule"/>
</dbReference>
<dbReference type="GO" id="GO:0006207">
    <property type="term" value="P:'de novo' pyrimidine nucleobase biosynthetic process"/>
    <property type="evidence" value="ECO:0007669"/>
    <property type="project" value="InterPro"/>
</dbReference>
<dbReference type="HAMAP" id="MF_01215">
    <property type="entry name" value="OMPdecase_type2"/>
    <property type="match status" value="1"/>
</dbReference>
<comment type="similarity">
    <text evidence="2 7">Belongs to the OMP decarboxylase family. Type 2 subfamily.</text>
</comment>
<dbReference type="PATRIC" id="fig|29343.3.peg.1060"/>
<dbReference type="SMART" id="SM00934">
    <property type="entry name" value="OMPdecase"/>
    <property type="match status" value="1"/>
</dbReference>
<evidence type="ECO:0000256" key="5">
    <source>
        <dbReference type="ARBA" id="ARBA00023239"/>
    </source>
</evidence>
<evidence type="ECO:0000256" key="1">
    <source>
        <dbReference type="ARBA" id="ARBA00004861"/>
    </source>
</evidence>
<organism evidence="9 10">
    <name type="scientific">[Clostridium] cellulosi</name>
    <dbReference type="NCBI Taxonomy" id="29343"/>
    <lineage>
        <taxon>Bacteria</taxon>
        <taxon>Bacillati</taxon>
        <taxon>Bacillota</taxon>
        <taxon>Clostridia</taxon>
        <taxon>Eubacteriales</taxon>
        <taxon>Oscillospiraceae</taxon>
        <taxon>Oscillospiraceae incertae sedis</taxon>
    </lineage>
</organism>
<keyword evidence="4 7" id="KW-0665">Pyrimidine biosynthesis</keyword>
<keyword evidence="5 7" id="KW-0456">Lyase</keyword>
<dbReference type="KEGG" id="ccel:CCDG5_1005"/>
<proteinExistence type="inferred from homology"/>
<evidence type="ECO:0000256" key="2">
    <source>
        <dbReference type="ARBA" id="ARBA00008847"/>
    </source>
</evidence>
<comment type="pathway">
    <text evidence="1 7">Pyrimidine metabolism; UMP biosynthesis via de novo pathway; UMP from orotate: step 2/2.</text>
</comment>
<dbReference type="EMBL" id="LM995447">
    <property type="protein sequence ID" value="CDZ24122.1"/>
    <property type="molecule type" value="Genomic_DNA"/>
</dbReference>
<protein>
    <recommendedName>
        <fullName evidence="7">Orotidine 5'-phosphate decarboxylase</fullName>
        <ecNumber evidence="7">4.1.1.23</ecNumber>
    </recommendedName>
    <alternativeName>
        <fullName evidence="7">OMP decarboxylase</fullName>
        <shortName evidence="7">OMPDCase</shortName>
        <shortName evidence="7">OMPdecase</shortName>
    </alternativeName>
</protein>
<gene>
    <name evidence="7 9" type="primary">pyrF</name>
    <name evidence="9" type="ORF">CCDG5_1005</name>
</gene>
<evidence type="ECO:0000256" key="3">
    <source>
        <dbReference type="ARBA" id="ARBA00022793"/>
    </source>
</evidence>
<evidence type="ECO:0000259" key="8">
    <source>
        <dbReference type="SMART" id="SM00934"/>
    </source>
</evidence>
<comment type="catalytic activity">
    <reaction evidence="6 7">
        <text>orotidine 5'-phosphate + H(+) = UMP + CO2</text>
        <dbReference type="Rhea" id="RHEA:11596"/>
        <dbReference type="ChEBI" id="CHEBI:15378"/>
        <dbReference type="ChEBI" id="CHEBI:16526"/>
        <dbReference type="ChEBI" id="CHEBI:57538"/>
        <dbReference type="ChEBI" id="CHEBI:57865"/>
        <dbReference type="EC" id="4.1.1.23"/>
    </reaction>
</comment>
<dbReference type="InterPro" id="IPR013785">
    <property type="entry name" value="Aldolase_TIM"/>
</dbReference>
<feature type="domain" description="Orotidine 5'-phosphate decarboxylase" evidence="8">
    <location>
        <begin position="16"/>
        <end position="285"/>
    </location>
</feature>
<dbReference type="CDD" id="cd04725">
    <property type="entry name" value="OMP_decarboxylase_like"/>
    <property type="match status" value="1"/>
</dbReference>
<dbReference type="InterPro" id="IPR011060">
    <property type="entry name" value="RibuloseP-bd_barrel"/>
</dbReference>
<evidence type="ECO:0000256" key="6">
    <source>
        <dbReference type="ARBA" id="ARBA00049157"/>
    </source>
</evidence>
<dbReference type="InterPro" id="IPR018089">
    <property type="entry name" value="OMPdecase_AS"/>
</dbReference>
<dbReference type="PANTHER" id="PTHR43375">
    <property type="entry name" value="OROTIDINE 5'-PHOSPHATE DECARBOXYLASE"/>
    <property type="match status" value="1"/>
</dbReference>
<dbReference type="EC" id="4.1.1.23" evidence="7"/>
<dbReference type="HOGENOM" id="CLU_060704_1_1_9"/>
<dbReference type="UniPathway" id="UPA00070">
    <property type="reaction ID" value="UER00120"/>
</dbReference>
<evidence type="ECO:0000313" key="9">
    <source>
        <dbReference type="EMBL" id="CDZ24122.1"/>
    </source>
</evidence>
<dbReference type="STRING" id="29343.CCDG5_1005"/>
<dbReference type="OrthoDB" id="9808470at2"/>
<evidence type="ECO:0000256" key="4">
    <source>
        <dbReference type="ARBA" id="ARBA00022975"/>
    </source>
</evidence>
<keyword evidence="10" id="KW-1185">Reference proteome</keyword>
<dbReference type="InterPro" id="IPR001754">
    <property type="entry name" value="OMPdeCOase_dom"/>
</dbReference>